<evidence type="ECO:0000256" key="1">
    <source>
        <dbReference type="SAM" id="SignalP"/>
    </source>
</evidence>
<sequence length="172" mass="18628">MAMDFLGLASMSCQWAAACGAAGSASRPSRQAPMAALEPWWHTATARWASASCSALPTSKQSASFHTGWPLAFFVLVLRFFTLRSPHVRLTFTYESGFSFLDSGTRLEALSTTTVNRPAEGRKLSDNSTSGQSRFTFSTFSMSHQTSVSVVTSTSLSCTRTSPVTSFLEKRS</sequence>
<dbReference type="EMBL" id="GEGO01000219">
    <property type="protein sequence ID" value="JAR95185.1"/>
    <property type="molecule type" value="Transcribed_RNA"/>
</dbReference>
<accession>A0A147BXN9</accession>
<protein>
    <submittedName>
        <fullName evidence="2">Putative secreted protein</fullName>
    </submittedName>
</protein>
<evidence type="ECO:0000313" key="2">
    <source>
        <dbReference type="EMBL" id="JAR95185.1"/>
    </source>
</evidence>
<proteinExistence type="predicted"/>
<feature type="chain" id="PRO_5007543293" evidence="1">
    <location>
        <begin position="19"/>
        <end position="172"/>
    </location>
</feature>
<dbReference type="AlphaFoldDB" id="A0A147BXN9"/>
<feature type="signal peptide" evidence="1">
    <location>
        <begin position="1"/>
        <end position="18"/>
    </location>
</feature>
<reference evidence="2" key="1">
    <citation type="journal article" date="2018" name="PLoS Negl. Trop. Dis.">
        <title>Sialome diversity of ticks revealed by RNAseq of single tick salivary glands.</title>
        <authorList>
            <person name="Perner J."/>
            <person name="Kropackova S."/>
            <person name="Kopacek P."/>
            <person name="Ribeiro J.M."/>
        </authorList>
    </citation>
    <scope>NUCLEOTIDE SEQUENCE</scope>
    <source>
        <strain evidence="2">Siblings of single egg batch collected in Ceske Budejovice</strain>
        <tissue evidence="2">Salivary glands</tissue>
    </source>
</reference>
<name>A0A147BXN9_IXORI</name>
<organism evidence="2">
    <name type="scientific">Ixodes ricinus</name>
    <name type="common">Common tick</name>
    <name type="synonym">Acarus ricinus</name>
    <dbReference type="NCBI Taxonomy" id="34613"/>
    <lineage>
        <taxon>Eukaryota</taxon>
        <taxon>Metazoa</taxon>
        <taxon>Ecdysozoa</taxon>
        <taxon>Arthropoda</taxon>
        <taxon>Chelicerata</taxon>
        <taxon>Arachnida</taxon>
        <taxon>Acari</taxon>
        <taxon>Parasitiformes</taxon>
        <taxon>Ixodida</taxon>
        <taxon>Ixodoidea</taxon>
        <taxon>Ixodidae</taxon>
        <taxon>Ixodinae</taxon>
        <taxon>Ixodes</taxon>
    </lineage>
</organism>
<keyword evidence="1" id="KW-0732">Signal</keyword>